<evidence type="ECO:0000256" key="1">
    <source>
        <dbReference type="SAM" id="MobiDB-lite"/>
    </source>
</evidence>
<sequence>METLVHENTPHGAPLVRHLDTFAAGIIETSTQEDADNHVEADALGTWTDTHISISRALADIAKQSSIDSSTLMELKIDDDSTRQSKVWRLSLFPFLKYPATIFGLSTSVRIWFSANAEARPLASVSMLGEAKVQVQLKCLQDVDVFLEKARLNLGIIPVIRDGDVSTNDLHQPGTMMETSSLNLASGQPIVIGKSSFCRVSKLDANFGHLALLLRDSDGTVAGHAEVSLARLSRTPDRHEKLKLHTETTKQQKPYKESPERDDLERYETALEDNPGHVADSLFEQDRIEAIQRGLNGCLRLSRQQLWQLVADAGMWDTVAKGLGALRGDSETVLPLLDLGSLASLLHLESGSLAVRQLHRALLDLVRVESIETAFEQHERGDIEKAAAGFEMDSSLQQWRPLVAIPFDQWTADHIAMLFRVCGAGERRGKPATFVSRCRVTGKYLLEREMQGSFCLEQELCSLGVLDSIVRQRLQYQISLLAKRVAARTNQDLRNELSGTDQAVMGGTVAARNATTSLDDPEGAWWASRAFGLRARKPIKRWSVSDIGRLGKLLRFAPAILSRMEAYALDGRGFVDLTRDEMRYELGLSPHEVEVLDASRKLLLIPPQVLLGSSDYLQVRVLNQHESLWEAGGPEGKLCLALHRVHTLILRPGPGLMQAVDFASRKLERRHLLPAARIWFRLLEYTPGARDAAGDETKSFSDAGAASLTAVIRKHTIDTVGDRLRRWDPLHDLVQTRTGQLRGWRYLGTTSVERGCTDECARLDLAFNTAAFTSVLASKAKAGLDSQSNDNDATSDRIEASLLLHLFFFFLHLFFFHVFIVVRVFLSVLINIVVIVIVVISIFIIFVVIAKSWVGGF</sequence>
<dbReference type="InParanoid" id="A0A2R5GHS0"/>
<keyword evidence="4" id="KW-1185">Reference proteome</keyword>
<feature type="transmembrane region" description="Helical" evidence="2">
    <location>
        <begin position="829"/>
        <end position="850"/>
    </location>
</feature>
<accession>A0A2R5GHS0</accession>
<evidence type="ECO:0000256" key="2">
    <source>
        <dbReference type="SAM" id="Phobius"/>
    </source>
</evidence>
<organism evidence="3 4">
    <name type="scientific">Hondaea fermentalgiana</name>
    <dbReference type="NCBI Taxonomy" id="2315210"/>
    <lineage>
        <taxon>Eukaryota</taxon>
        <taxon>Sar</taxon>
        <taxon>Stramenopiles</taxon>
        <taxon>Bigyra</taxon>
        <taxon>Labyrinthulomycetes</taxon>
        <taxon>Thraustochytrida</taxon>
        <taxon>Thraustochytriidae</taxon>
        <taxon>Hondaea</taxon>
    </lineage>
</organism>
<proteinExistence type="predicted"/>
<evidence type="ECO:0000313" key="3">
    <source>
        <dbReference type="EMBL" id="GBG29268.1"/>
    </source>
</evidence>
<protein>
    <submittedName>
        <fullName evidence="3">Uncharacterized protein</fullName>
    </submittedName>
</protein>
<evidence type="ECO:0000313" key="4">
    <source>
        <dbReference type="Proteomes" id="UP000241890"/>
    </source>
</evidence>
<reference evidence="3 4" key="1">
    <citation type="submission" date="2017-12" db="EMBL/GenBank/DDBJ databases">
        <title>Sequencing, de novo assembly and annotation of complete genome of a new Thraustochytrid species, strain FCC1311.</title>
        <authorList>
            <person name="Sedici K."/>
            <person name="Godart F."/>
            <person name="Aiese Cigliano R."/>
            <person name="Sanseverino W."/>
            <person name="Barakat M."/>
            <person name="Ortet P."/>
            <person name="Marechal E."/>
            <person name="Cagnac O."/>
            <person name="Amato A."/>
        </authorList>
    </citation>
    <scope>NUCLEOTIDE SEQUENCE [LARGE SCALE GENOMIC DNA]</scope>
</reference>
<keyword evidence="2" id="KW-0812">Transmembrane</keyword>
<dbReference type="Proteomes" id="UP000241890">
    <property type="component" value="Unassembled WGS sequence"/>
</dbReference>
<feature type="transmembrane region" description="Helical" evidence="2">
    <location>
        <begin position="802"/>
        <end position="822"/>
    </location>
</feature>
<dbReference type="AlphaFoldDB" id="A0A2R5GHS0"/>
<gene>
    <name evidence="3" type="ORF">FCC1311_054902</name>
</gene>
<name>A0A2R5GHS0_9STRA</name>
<dbReference type="EMBL" id="BEYU01000054">
    <property type="protein sequence ID" value="GBG29268.1"/>
    <property type="molecule type" value="Genomic_DNA"/>
</dbReference>
<keyword evidence="2" id="KW-1133">Transmembrane helix</keyword>
<feature type="region of interest" description="Disordered" evidence="1">
    <location>
        <begin position="236"/>
        <end position="262"/>
    </location>
</feature>
<comment type="caution">
    <text evidence="3">The sequence shown here is derived from an EMBL/GenBank/DDBJ whole genome shotgun (WGS) entry which is preliminary data.</text>
</comment>
<keyword evidence="2" id="KW-0472">Membrane</keyword>